<evidence type="ECO:0000256" key="1">
    <source>
        <dbReference type="SAM" id="MobiDB-lite"/>
    </source>
</evidence>
<proteinExistence type="predicted"/>
<comment type="caution">
    <text evidence="3">The sequence shown here is derived from an EMBL/GenBank/DDBJ whole genome shotgun (WGS) entry which is preliminary data.</text>
</comment>
<organism evidence="3 4">
    <name type="scientific">Pinctada imbricata</name>
    <name type="common">Atlantic pearl-oyster</name>
    <name type="synonym">Pinctada martensii</name>
    <dbReference type="NCBI Taxonomy" id="66713"/>
    <lineage>
        <taxon>Eukaryota</taxon>
        <taxon>Metazoa</taxon>
        <taxon>Spiralia</taxon>
        <taxon>Lophotrochozoa</taxon>
        <taxon>Mollusca</taxon>
        <taxon>Bivalvia</taxon>
        <taxon>Autobranchia</taxon>
        <taxon>Pteriomorphia</taxon>
        <taxon>Pterioida</taxon>
        <taxon>Pterioidea</taxon>
        <taxon>Pteriidae</taxon>
        <taxon>Pinctada</taxon>
    </lineage>
</organism>
<keyword evidence="2" id="KW-1133">Transmembrane helix</keyword>
<keyword evidence="2" id="KW-0472">Membrane</keyword>
<dbReference type="InterPro" id="IPR036259">
    <property type="entry name" value="MFS_trans_sf"/>
</dbReference>
<feature type="transmembrane region" description="Helical" evidence="2">
    <location>
        <begin position="38"/>
        <end position="55"/>
    </location>
</feature>
<feature type="region of interest" description="Disordered" evidence="1">
    <location>
        <begin position="437"/>
        <end position="466"/>
    </location>
</feature>
<dbReference type="Gene3D" id="1.20.1250.20">
    <property type="entry name" value="MFS general substrate transporter like domains"/>
    <property type="match status" value="1"/>
</dbReference>
<dbReference type="CDD" id="cd17487">
    <property type="entry name" value="MFS_MFSD5_like"/>
    <property type="match status" value="1"/>
</dbReference>
<feature type="transmembrane region" description="Helical" evidence="2">
    <location>
        <begin position="127"/>
        <end position="144"/>
    </location>
</feature>
<feature type="transmembrane region" description="Helical" evidence="2">
    <location>
        <begin position="384"/>
        <end position="400"/>
    </location>
</feature>
<dbReference type="Pfam" id="PF05631">
    <property type="entry name" value="MFS_5"/>
    <property type="match status" value="1"/>
</dbReference>
<keyword evidence="2" id="KW-0812">Transmembrane</keyword>
<evidence type="ECO:0000313" key="4">
    <source>
        <dbReference type="Proteomes" id="UP001186944"/>
    </source>
</evidence>
<feature type="transmembrane region" description="Helical" evidence="2">
    <location>
        <begin position="406"/>
        <end position="426"/>
    </location>
</feature>
<protein>
    <recommendedName>
        <fullName evidence="5">Major facilitator superfamily domain-containing protein 5</fullName>
    </recommendedName>
</protein>
<dbReference type="Proteomes" id="UP001186944">
    <property type="component" value="Unassembled WGS sequence"/>
</dbReference>
<dbReference type="GO" id="GO:0015098">
    <property type="term" value="F:molybdate ion transmembrane transporter activity"/>
    <property type="evidence" value="ECO:0007669"/>
    <property type="project" value="InterPro"/>
</dbReference>
<name>A0AA89C0C6_PINIB</name>
<dbReference type="PANTHER" id="PTHR23516">
    <property type="entry name" value="SAM (S-ADENOSYL METHIONINE) TRANSPORTER"/>
    <property type="match status" value="1"/>
</dbReference>
<feature type="transmembrane region" description="Helical" evidence="2">
    <location>
        <begin position="75"/>
        <end position="95"/>
    </location>
</feature>
<feature type="transmembrane region" description="Helical" evidence="2">
    <location>
        <begin position="165"/>
        <end position="187"/>
    </location>
</feature>
<feature type="transmembrane region" description="Helical" evidence="2">
    <location>
        <begin position="323"/>
        <end position="340"/>
    </location>
</feature>
<evidence type="ECO:0000256" key="2">
    <source>
        <dbReference type="SAM" id="Phobius"/>
    </source>
</evidence>
<evidence type="ECO:0000313" key="3">
    <source>
        <dbReference type="EMBL" id="KAK3103290.1"/>
    </source>
</evidence>
<keyword evidence="4" id="KW-1185">Reference proteome</keyword>
<dbReference type="InterPro" id="IPR008509">
    <property type="entry name" value="MOT2/MFSD5"/>
</dbReference>
<evidence type="ECO:0008006" key="5">
    <source>
        <dbReference type="Google" id="ProtNLM"/>
    </source>
</evidence>
<feature type="transmembrane region" description="Helical" evidence="2">
    <location>
        <begin position="6"/>
        <end position="26"/>
    </location>
</feature>
<feature type="transmembrane region" description="Helical" evidence="2">
    <location>
        <begin position="346"/>
        <end position="363"/>
    </location>
</feature>
<feature type="transmembrane region" description="Helical" evidence="2">
    <location>
        <begin position="291"/>
        <end position="311"/>
    </location>
</feature>
<feature type="transmembrane region" description="Helical" evidence="2">
    <location>
        <begin position="193"/>
        <end position="215"/>
    </location>
</feature>
<dbReference type="GO" id="GO:0016020">
    <property type="term" value="C:membrane"/>
    <property type="evidence" value="ECO:0007669"/>
    <property type="project" value="InterPro"/>
</dbReference>
<dbReference type="SUPFAM" id="SSF103473">
    <property type="entry name" value="MFS general substrate transporter"/>
    <property type="match status" value="1"/>
</dbReference>
<gene>
    <name evidence="3" type="ORF">FSP39_018234</name>
</gene>
<dbReference type="PANTHER" id="PTHR23516:SF23">
    <property type="entry name" value="MOLYBDATE-ANION TRANSPORTER"/>
    <property type="match status" value="1"/>
</dbReference>
<dbReference type="AlphaFoldDB" id="A0AA89C0C6"/>
<dbReference type="EMBL" id="VSWD01000005">
    <property type="protein sequence ID" value="KAK3103290.1"/>
    <property type="molecule type" value="Genomic_DNA"/>
</dbReference>
<reference evidence="3" key="1">
    <citation type="submission" date="2019-08" db="EMBL/GenBank/DDBJ databases">
        <title>The improved chromosome-level genome for the pearl oyster Pinctada fucata martensii using PacBio sequencing and Hi-C.</title>
        <authorList>
            <person name="Zheng Z."/>
        </authorList>
    </citation>
    <scope>NUCLEOTIDE SEQUENCE</scope>
    <source>
        <strain evidence="3">ZZ-2019</strain>
        <tissue evidence="3">Adductor muscle</tissue>
    </source>
</reference>
<accession>A0AA89C0C6</accession>
<sequence length="466" mass="52381">MNIFINGFGVLSVICAILFIYTRTALPSVTDAAFRHFQRVYLIVYLLAMAGDWLQGPHVYALYDSYGMTTHQIEVLFVAGFGSSMLFGTVVGSFADRYGRRTNCILYGILYGGACITKHFNNFWVLMLGRLLGGIATSILYSAFESWMVYEHHKRGFDQDSLGNVFSHAVLGNSIVAILAGLVAQFFADKFGFVAPFDVSLTVLTIMTVIVIFTWNENYGDVTGNLQQNFFNAWKCIKEDHKVLCLGLIQSLFEGSMYIFVLEWTPALTPHTPEPATTTVRRLLSTDHETIPHGHIFAAFMVSIMIGSSIFKLLSKYTHVESFMRVVLFIAGLSLSTPIIFKGNQLVVFCGFLVFECCVGIFWPSLGQMRGKYVPEDTRATIMNFFRVPLNLIVVVILLQNLQMKVIFECCVVFLMLAAISQQWLYKLTQSNDKVPLPTQEGADREPLIQSNDTDDDLQSQKEEMV</sequence>